<name>A0ABU6V9X1_9FABA</name>
<evidence type="ECO:0000256" key="1">
    <source>
        <dbReference type="SAM" id="MobiDB-lite"/>
    </source>
</evidence>
<feature type="region of interest" description="Disordered" evidence="1">
    <location>
        <begin position="1"/>
        <end position="32"/>
    </location>
</feature>
<dbReference type="Proteomes" id="UP001341840">
    <property type="component" value="Unassembled WGS sequence"/>
</dbReference>
<evidence type="ECO:0000313" key="2">
    <source>
        <dbReference type="EMBL" id="MED6170482.1"/>
    </source>
</evidence>
<sequence length="287" mass="32502">MSPTSRRHQPQNQQNQRCQPLHLRQNLPQSSYDDTLRAYQQESRKLREVHKRTKARLTDLTELLDKFTSQIAVNPQPLQPSVPSPLPSQPLRNPNAGINMVQANNEKCEEDERKKRMMRKKKGIKTTIDYMNYWLNWLEKVLTARRTITVEVSDPDKEDDFVIATVYGGNEGKPEELPEKCADPGPCFVTCKIGRGNKGSNSQVLLGKPFLKTPSLKLNYYDETFSFEVGNVSDISADETTHTKGGGVHPLKEAGKEKAAKETSQMKSMDKASIPKHEKEKKPPTVT</sequence>
<feature type="region of interest" description="Disordered" evidence="1">
    <location>
        <begin position="238"/>
        <end position="287"/>
    </location>
</feature>
<feature type="compositionally biased region" description="Low complexity" evidence="1">
    <location>
        <begin position="10"/>
        <end position="20"/>
    </location>
</feature>
<gene>
    <name evidence="2" type="ORF">PIB30_031361</name>
</gene>
<comment type="caution">
    <text evidence="2">The sequence shown here is derived from an EMBL/GenBank/DDBJ whole genome shotgun (WGS) entry which is preliminary data.</text>
</comment>
<keyword evidence="3" id="KW-1185">Reference proteome</keyword>
<evidence type="ECO:0000313" key="3">
    <source>
        <dbReference type="Proteomes" id="UP001341840"/>
    </source>
</evidence>
<accession>A0ABU6V9X1</accession>
<protein>
    <submittedName>
        <fullName evidence="2">Uncharacterized protein</fullName>
    </submittedName>
</protein>
<proteinExistence type="predicted"/>
<organism evidence="2 3">
    <name type="scientific">Stylosanthes scabra</name>
    <dbReference type="NCBI Taxonomy" id="79078"/>
    <lineage>
        <taxon>Eukaryota</taxon>
        <taxon>Viridiplantae</taxon>
        <taxon>Streptophyta</taxon>
        <taxon>Embryophyta</taxon>
        <taxon>Tracheophyta</taxon>
        <taxon>Spermatophyta</taxon>
        <taxon>Magnoliopsida</taxon>
        <taxon>eudicotyledons</taxon>
        <taxon>Gunneridae</taxon>
        <taxon>Pentapetalae</taxon>
        <taxon>rosids</taxon>
        <taxon>fabids</taxon>
        <taxon>Fabales</taxon>
        <taxon>Fabaceae</taxon>
        <taxon>Papilionoideae</taxon>
        <taxon>50 kb inversion clade</taxon>
        <taxon>dalbergioids sensu lato</taxon>
        <taxon>Dalbergieae</taxon>
        <taxon>Pterocarpus clade</taxon>
        <taxon>Stylosanthes</taxon>
    </lineage>
</organism>
<feature type="compositionally biased region" description="Basic and acidic residues" evidence="1">
    <location>
        <begin position="268"/>
        <end position="287"/>
    </location>
</feature>
<reference evidence="2 3" key="1">
    <citation type="journal article" date="2023" name="Plants (Basel)">
        <title>Bridging the Gap: Combining Genomics and Transcriptomics Approaches to Understand Stylosanthes scabra, an Orphan Legume from the Brazilian Caatinga.</title>
        <authorList>
            <person name="Ferreira-Neto J.R.C."/>
            <person name="da Silva M.D."/>
            <person name="Binneck E."/>
            <person name="de Melo N.F."/>
            <person name="da Silva R.H."/>
            <person name="de Melo A.L.T.M."/>
            <person name="Pandolfi V."/>
            <person name="Bustamante F.O."/>
            <person name="Brasileiro-Vidal A.C."/>
            <person name="Benko-Iseppon A.M."/>
        </authorList>
    </citation>
    <scope>NUCLEOTIDE SEQUENCE [LARGE SCALE GENOMIC DNA]</scope>
    <source>
        <tissue evidence="2">Leaves</tissue>
    </source>
</reference>
<feature type="compositionally biased region" description="Basic and acidic residues" evidence="1">
    <location>
        <begin position="250"/>
        <end position="261"/>
    </location>
</feature>
<dbReference type="EMBL" id="JASCZI010151169">
    <property type="protein sequence ID" value="MED6170482.1"/>
    <property type="molecule type" value="Genomic_DNA"/>
</dbReference>